<dbReference type="EMBL" id="SWCJ01000004">
    <property type="protein sequence ID" value="TKB56281.1"/>
    <property type="molecule type" value="Genomic_DNA"/>
</dbReference>
<sequence>MDGIRFEQISVVVQGPLHTSEEDPRGPKLTQRCLASVRQYLPGAKIILSTWQGMDAQGLDYDELVFSQDSGPTVTKFNKKDKPHTVNINRQIVCTMAGLKQVGTPYAIKLRSDNLLTSNEFVSLYQQFNHRDDKFSFFRQRVVASNLFAKEYSQGKAIPFFPSDFFHFGLTEDLLDLWDLPLWSDYEFNRNLSGKRQHANYPFHQLHVEQMLWTAYLRKHIQIQFRHKFDMSAGQKRLSDQIFANNLIILDRKVLGLVVPKRLDQNDGFPYTHYTFRRWLQLYKRYCQPQQRFSEELTYRAFHRLIRGLAYLGQGVKQTLKLRWAEHQVTRNRGE</sequence>
<keyword evidence="2" id="KW-1185">Reference proteome</keyword>
<dbReference type="RefSeq" id="WP_136863011.1">
    <property type="nucleotide sequence ID" value="NZ_SWCJ01000004.1"/>
</dbReference>
<comment type="caution">
    <text evidence="1">The sequence shown here is derived from an EMBL/GenBank/DDBJ whole genome shotgun (WGS) entry which is preliminary data.</text>
</comment>
<dbReference type="InterPro" id="IPR011122">
    <property type="entry name" value="WavE"/>
</dbReference>
<gene>
    <name evidence="1" type="ORF">FCL42_08715</name>
</gene>
<dbReference type="AlphaFoldDB" id="A0A4U1BPH3"/>
<dbReference type="Proteomes" id="UP000305675">
    <property type="component" value="Unassembled WGS sequence"/>
</dbReference>
<evidence type="ECO:0000313" key="1">
    <source>
        <dbReference type="EMBL" id="TKB56281.1"/>
    </source>
</evidence>
<name>A0A4U1BPH3_9GAMM</name>
<dbReference type="Pfam" id="PF07507">
    <property type="entry name" value="WavE"/>
    <property type="match status" value="1"/>
</dbReference>
<evidence type="ECO:0000313" key="2">
    <source>
        <dbReference type="Proteomes" id="UP000305675"/>
    </source>
</evidence>
<reference evidence="1 2" key="1">
    <citation type="submission" date="2019-04" db="EMBL/GenBank/DDBJ databases">
        <authorList>
            <person name="Hwang J.C."/>
        </authorList>
    </citation>
    <scope>NUCLEOTIDE SEQUENCE [LARGE SCALE GENOMIC DNA]</scope>
    <source>
        <strain evidence="1 2">IMCC35002</strain>
    </source>
</reference>
<accession>A0A4U1BPH3</accession>
<dbReference type="OrthoDB" id="6716726at2"/>
<organism evidence="1 2">
    <name type="scientific">Ferrimonas aestuarii</name>
    <dbReference type="NCBI Taxonomy" id="2569539"/>
    <lineage>
        <taxon>Bacteria</taxon>
        <taxon>Pseudomonadati</taxon>
        <taxon>Pseudomonadota</taxon>
        <taxon>Gammaproteobacteria</taxon>
        <taxon>Alteromonadales</taxon>
        <taxon>Ferrimonadaceae</taxon>
        <taxon>Ferrimonas</taxon>
    </lineage>
</organism>
<proteinExistence type="predicted"/>
<protein>
    <submittedName>
        <fullName evidence="1">WavE lipopolysaccharide synthesis family protein</fullName>
    </submittedName>
</protein>